<feature type="region of interest" description="Disordered" evidence="1">
    <location>
        <begin position="32"/>
        <end position="52"/>
    </location>
</feature>
<comment type="caution">
    <text evidence="3">The sequence shown here is derived from an EMBL/GenBank/DDBJ whole genome shotgun (WGS) entry which is preliminary data.</text>
</comment>
<dbReference type="Gene3D" id="3.40.1260.10">
    <property type="entry name" value="DsrEFH-like"/>
    <property type="match status" value="1"/>
</dbReference>
<evidence type="ECO:0000256" key="1">
    <source>
        <dbReference type="SAM" id="MobiDB-lite"/>
    </source>
</evidence>
<keyword evidence="2" id="KW-0732">Signal</keyword>
<evidence type="ECO:0000313" key="3">
    <source>
        <dbReference type="EMBL" id="TWU30975.1"/>
    </source>
</evidence>
<accession>A0A5C6D4I6</accession>
<dbReference type="AlphaFoldDB" id="A0A5C6D4I6"/>
<dbReference type="InterPro" id="IPR003787">
    <property type="entry name" value="Sulphur_relay_DsrE/F-like"/>
</dbReference>
<reference evidence="3 4" key="1">
    <citation type="submission" date="2019-02" db="EMBL/GenBank/DDBJ databases">
        <title>Deep-cultivation of Planctomycetes and their phenomic and genomic characterization uncovers novel biology.</title>
        <authorList>
            <person name="Wiegand S."/>
            <person name="Jogler M."/>
            <person name="Boedeker C."/>
            <person name="Pinto D."/>
            <person name="Vollmers J."/>
            <person name="Rivas-Marin E."/>
            <person name="Kohn T."/>
            <person name="Peeters S.H."/>
            <person name="Heuer A."/>
            <person name="Rast P."/>
            <person name="Oberbeckmann S."/>
            <person name="Bunk B."/>
            <person name="Jeske O."/>
            <person name="Meyerdierks A."/>
            <person name="Storesund J.E."/>
            <person name="Kallscheuer N."/>
            <person name="Luecker S."/>
            <person name="Lage O.M."/>
            <person name="Pohl T."/>
            <person name="Merkel B.J."/>
            <person name="Hornburger P."/>
            <person name="Mueller R.-W."/>
            <person name="Bruemmer F."/>
            <person name="Labrenz M."/>
            <person name="Spormann A.M."/>
            <person name="Op Den Camp H."/>
            <person name="Overmann J."/>
            <person name="Amann R."/>
            <person name="Jetten M.S.M."/>
            <person name="Mascher T."/>
            <person name="Medema M.H."/>
            <person name="Devos D.P."/>
            <person name="Kaster A.-K."/>
            <person name="Ovreas L."/>
            <person name="Rohde M."/>
            <person name="Galperin M.Y."/>
            <person name="Jogler C."/>
        </authorList>
    </citation>
    <scope>NUCLEOTIDE SEQUENCE [LARGE SCALE GENOMIC DNA]</scope>
    <source>
        <strain evidence="3 4">Poly41</strain>
    </source>
</reference>
<feature type="chain" id="PRO_5022805806" evidence="2">
    <location>
        <begin position="24"/>
        <end position="210"/>
    </location>
</feature>
<dbReference type="PANTHER" id="PTHR37691">
    <property type="entry name" value="BLR3518 PROTEIN"/>
    <property type="match status" value="1"/>
</dbReference>
<sequence length="210" mass="22186" precursor="true">MSRPYRVVLMIALVCTLPNSLLAQGGRGFDEAMKNHPVPEQPSSAAPPSRVVGNEAPRRRIENFGAVVPLPTAAAQPRSGSKILVDLTGGGAPELPNRSIETVARFVNIYSAAGEKNATASFVVVLHGDAVLMALNSDAYGERFDTDGNPNFEVLRALHESGVEFYVCGQSLIKAGAKPEEVLVFADVAVSALTALVNLQADGYAYVPLP</sequence>
<dbReference type="SUPFAM" id="SSF75169">
    <property type="entry name" value="DsrEFH-like"/>
    <property type="match status" value="1"/>
</dbReference>
<dbReference type="InterPro" id="IPR027396">
    <property type="entry name" value="DsrEFH-like"/>
</dbReference>
<protein>
    <submittedName>
        <fullName evidence="3">DsrE/DsrF-like family protein</fullName>
    </submittedName>
</protein>
<evidence type="ECO:0000256" key="2">
    <source>
        <dbReference type="SAM" id="SignalP"/>
    </source>
</evidence>
<name>A0A5C6D4I6_9BACT</name>
<dbReference type="PANTHER" id="PTHR37691:SF1">
    <property type="entry name" value="BLR3518 PROTEIN"/>
    <property type="match status" value="1"/>
</dbReference>
<organism evidence="3 4">
    <name type="scientific">Novipirellula artificiosorum</name>
    <dbReference type="NCBI Taxonomy" id="2528016"/>
    <lineage>
        <taxon>Bacteria</taxon>
        <taxon>Pseudomonadati</taxon>
        <taxon>Planctomycetota</taxon>
        <taxon>Planctomycetia</taxon>
        <taxon>Pirellulales</taxon>
        <taxon>Pirellulaceae</taxon>
        <taxon>Novipirellula</taxon>
    </lineage>
</organism>
<dbReference type="EMBL" id="SJPV01000019">
    <property type="protein sequence ID" value="TWU30975.1"/>
    <property type="molecule type" value="Genomic_DNA"/>
</dbReference>
<gene>
    <name evidence="3" type="ORF">Poly41_64440</name>
</gene>
<feature type="signal peptide" evidence="2">
    <location>
        <begin position="1"/>
        <end position="23"/>
    </location>
</feature>
<proteinExistence type="predicted"/>
<dbReference type="Pfam" id="PF02635">
    <property type="entry name" value="DsrE"/>
    <property type="match status" value="1"/>
</dbReference>
<dbReference type="Proteomes" id="UP000319143">
    <property type="component" value="Unassembled WGS sequence"/>
</dbReference>
<keyword evidence="4" id="KW-1185">Reference proteome</keyword>
<evidence type="ECO:0000313" key="4">
    <source>
        <dbReference type="Proteomes" id="UP000319143"/>
    </source>
</evidence>